<organism evidence="1 2">
    <name type="scientific">Bosea lupini</name>
    <dbReference type="NCBI Taxonomy" id="1036779"/>
    <lineage>
        <taxon>Bacteria</taxon>
        <taxon>Pseudomonadati</taxon>
        <taxon>Pseudomonadota</taxon>
        <taxon>Alphaproteobacteria</taxon>
        <taxon>Hyphomicrobiales</taxon>
        <taxon>Boseaceae</taxon>
        <taxon>Bosea</taxon>
    </lineage>
</organism>
<dbReference type="OrthoDB" id="7870314at2"/>
<sequence length="161" mass="17544">MAALARARFPFDRNRSLDTMPRQLNLLEALQPAKAERTAPLFEDASALSGQVREMPLRATAQLAERRFTAWRGRSGRRYVASIFGIQDGHALGFTDAVLLAVSTDRKIVAARDSGPFGIDAALTRWRDAVAMAGASEIHVHLLAEDSAGRRAALCDLMPEA</sequence>
<gene>
    <name evidence="1" type="ORF">SAMN04515666_105135</name>
</gene>
<dbReference type="EMBL" id="FOAN01000005">
    <property type="protein sequence ID" value="SEL73919.1"/>
    <property type="molecule type" value="Genomic_DNA"/>
</dbReference>
<evidence type="ECO:0000313" key="2">
    <source>
        <dbReference type="Proteomes" id="UP000199664"/>
    </source>
</evidence>
<reference evidence="2" key="1">
    <citation type="submission" date="2016-10" db="EMBL/GenBank/DDBJ databases">
        <authorList>
            <person name="Varghese N."/>
            <person name="Submissions S."/>
        </authorList>
    </citation>
    <scope>NUCLEOTIDE SEQUENCE [LARGE SCALE GENOMIC DNA]</scope>
    <source>
        <strain evidence="2">LMG 26383,CCUG 61248,R- 45681</strain>
    </source>
</reference>
<proteinExistence type="predicted"/>
<dbReference type="STRING" id="1036779.SAMN04515666_105135"/>
<keyword evidence="2" id="KW-1185">Reference proteome</keyword>
<dbReference type="RefSeq" id="WP_091836348.1">
    <property type="nucleotide sequence ID" value="NZ_FOAN01000005.1"/>
</dbReference>
<protein>
    <submittedName>
        <fullName evidence="1">Uncharacterized protein</fullName>
    </submittedName>
</protein>
<accession>A0A1H7SNH0</accession>
<dbReference type="AlphaFoldDB" id="A0A1H7SNH0"/>
<name>A0A1H7SNH0_9HYPH</name>
<evidence type="ECO:0000313" key="1">
    <source>
        <dbReference type="EMBL" id="SEL73919.1"/>
    </source>
</evidence>
<dbReference type="Proteomes" id="UP000199664">
    <property type="component" value="Unassembled WGS sequence"/>
</dbReference>